<dbReference type="AlphaFoldDB" id="A0A9X2JRF3"/>
<evidence type="ECO:0000256" key="1">
    <source>
        <dbReference type="SAM" id="MobiDB-lite"/>
    </source>
</evidence>
<gene>
    <name evidence="2" type="ORF">NHG85_17910</name>
</gene>
<name>A0A9X2JRF3_9RHOB</name>
<protein>
    <recommendedName>
        <fullName evidence="4">Sulfotransferase family protein</fullName>
    </recommendedName>
</protein>
<feature type="region of interest" description="Disordered" evidence="1">
    <location>
        <begin position="225"/>
        <end position="245"/>
    </location>
</feature>
<dbReference type="RefSeq" id="WP_253334981.1">
    <property type="nucleotide sequence ID" value="NZ_JAMYXC010000295.1"/>
</dbReference>
<evidence type="ECO:0000313" key="2">
    <source>
        <dbReference type="EMBL" id="MCP1170385.1"/>
    </source>
</evidence>
<dbReference type="InterPro" id="IPR027417">
    <property type="entry name" value="P-loop_NTPase"/>
</dbReference>
<keyword evidence="3" id="KW-1185">Reference proteome</keyword>
<dbReference type="SUPFAM" id="SSF52540">
    <property type="entry name" value="P-loop containing nucleoside triphosphate hydrolases"/>
    <property type="match status" value="1"/>
</dbReference>
<accession>A0A9X2JRF3</accession>
<sequence length="277" mass="30868">MSRAEIYWLGVHKTGTTFLQACLDASRPALERHGIAYTPLDAFRAAHTRPLLDRAEALPPPSSPGEGRRLIFDENILGLVQDVATPEGLYPAGAWRADEMADHLRLAAPQIILGLRGFADFLPSLYCESLKSVPFQGFEAFQRTPLEKLSWQPLVAGLQRAFRGATVTLYRAEDLRGHEIELLARLLDLPPEALHRADHDKRPGFSQRAIDMMIAEQAVQPVGPERAKQLAQAHPRKPGAPGFDPWSVEERAQLDVLYETDIAAFREWPGLRMLDLG</sequence>
<proteinExistence type="predicted"/>
<comment type="caution">
    <text evidence="2">The sequence shown here is derived from an EMBL/GenBank/DDBJ whole genome shotgun (WGS) entry which is preliminary data.</text>
</comment>
<organism evidence="2 3">
    <name type="scientific">Limimaricola litoreus</name>
    <dbReference type="NCBI Taxonomy" id="2955316"/>
    <lineage>
        <taxon>Bacteria</taxon>
        <taxon>Pseudomonadati</taxon>
        <taxon>Pseudomonadota</taxon>
        <taxon>Alphaproteobacteria</taxon>
        <taxon>Rhodobacterales</taxon>
        <taxon>Paracoccaceae</taxon>
        <taxon>Limimaricola</taxon>
    </lineage>
</organism>
<evidence type="ECO:0000313" key="3">
    <source>
        <dbReference type="Proteomes" id="UP001139477"/>
    </source>
</evidence>
<evidence type="ECO:0008006" key="4">
    <source>
        <dbReference type="Google" id="ProtNLM"/>
    </source>
</evidence>
<reference evidence="2" key="1">
    <citation type="submission" date="2022-06" db="EMBL/GenBank/DDBJ databases">
        <title>Limimaricola sediminis sp. nov., isolated from an intertidal sediment.</title>
        <authorList>
            <person name="Shao X."/>
        </authorList>
    </citation>
    <scope>NUCLEOTIDE SEQUENCE</scope>
    <source>
        <strain evidence="2">ASW11-118</strain>
    </source>
</reference>
<dbReference type="Proteomes" id="UP001139477">
    <property type="component" value="Unassembled WGS sequence"/>
</dbReference>
<dbReference type="EMBL" id="JAMYXC010000295">
    <property type="protein sequence ID" value="MCP1170385.1"/>
    <property type="molecule type" value="Genomic_DNA"/>
</dbReference>